<dbReference type="SUPFAM" id="SSF49899">
    <property type="entry name" value="Concanavalin A-like lectins/glucanases"/>
    <property type="match status" value="1"/>
</dbReference>
<protein>
    <submittedName>
        <fullName evidence="2">N,N-dimethylformamidase beta subunit family domain-containing protein</fullName>
    </submittedName>
</protein>
<dbReference type="Pfam" id="PF20254">
    <property type="entry name" value="DMFA2_C"/>
    <property type="match status" value="1"/>
</dbReference>
<accession>A0ABV0GU91</accession>
<sequence length="784" mass="85150">MTAGATTEIRVEPKIFGYTDRFAARPGESISFHVSCEGPSAYQASLVRLRHGFTGEAGPGFLETPVASEFDGEKQGTQYACQPGSYVEVADPSSLVTDLNGLVIKAKVYPTLPLSSRSGNYGAYHVTQNSFGGGSDRQVILGNWDEESSNGYALVLDAGRPTFLWSEQGAVKSVALENPLEGHHWYSLRVEVDTAAGQIRLTQAPLSNIMNRYTDQALPLAADDKVADATPAATAPKAPFRIGAGARRDGERWLAANGFNGKIGDVSIQRRTPTRTETLADWHFGRSRRDDGLLLWDVIDESPNQLHGTCHNAPTRAVAGHSFTGLVDDFRLAPDEYDAIHFHDDDITDAGWPTAFTLDVPHNLPSGVYAAKLTAEGAEQYLPFFVRAGEKKNDVAVLFSTATYLAYANDRIAFEADGAEIIVSRTPILDREDLTLQDHPEFGRSCYEIHNDGTGVVFGSVRKPILTLQPKHRAWFQAEGVWGLPADLCIVHWLETENCHYDAITDEDLDREGYSLLSDYRVVITGSHPEYVTRNELTALEEFTSNGGRLMYLGGNGFYATVSFDPDKPYLMELRRSDGGTRPHQSPYGDKRHATSGELAGIWRNKGLPPQKLAGVGFAAQGFDRCTYYERLEDSHNPSAAFIFDGIGADERIGEFGIMGGGAAGAEVDCYQPGLGSPPGTLVLATSGPLSDAYLLAAEEVYESIPGIGATEQPGVRSDIVYCSLEGGGGFFSVGSIAYTASLSHNNYDNNVARMTGNVLRRFRRAQPLDVELNETKTLQGTGS</sequence>
<gene>
    <name evidence="2" type="ORF">V3C41_13860</name>
</gene>
<dbReference type="InterPro" id="IPR046540">
    <property type="entry name" value="DMFA2_C"/>
</dbReference>
<dbReference type="RefSeq" id="WP_026539740.1">
    <property type="nucleotide sequence ID" value="NZ_JBBMFV010000004.1"/>
</dbReference>
<dbReference type="InterPro" id="IPR013320">
    <property type="entry name" value="ConA-like_dom_sf"/>
</dbReference>
<evidence type="ECO:0000313" key="2">
    <source>
        <dbReference type="EMBL" id="MEO3942161.1"/>
    </source>
</evidence>
<proteinExistence type="predicted"/>
<dbReference type="SUPFAM" id="SSF52317">
    <property type="entry name" value="Class I glutamine amidotransferase-like"/>
    <property type="match status" value="1"/>
</dbReference>
<evidence type="ECO:0000313" key="3">
    <source>
        <dbReference type="Proteomes" id="UP001448614"/>
    </source>
</evidence>
<feature type="domain" description="N,N-dimethylformamidase beta subunit-like C-terminal" evidence="1">
    <location>
        <begin position="335"/>
        <end position="750"/>
    </location>
</feature>
<comment type="caution">
    <text evidence="2">The sequence shown here is derived from an EMBL/GenBank/DDBJ whole genome shotgun (WGS) entry which is preliminary data.</text>
</comment>
<dbReference type="EMBL" id="JBBMFV010000004">
    <property type="protein sequence ID" value="MEO3942161.1"/>
    <property type="molecule type" value="Genomic_DNA"/>
</dbReference>
<name>A0ABV0GU91_PAENI</name>
<evidence type="ECO:0000259" key="1">
    <source>
        <dbReference type="Pfam" id="PF20254"/>
    </source>
</evidence>
<dbReference type="InterPro" id="IPR029062">
    <property type="entry name" value="Class_I_gatase-like"/>
</dbReference>
<keyword evidence="3" id="KW-1185">Reference proteome</keyword>
<reference evidence="2 3" key="1">
    <citation type="journal article" date="2024" name="Appl. Microbiol. Biotechnol.">
        <title>Biosynthetic gene clusters with biotechnological applications in novel Antarctic isolates from Actinomycetota.</title>
        <authorList>
            <person name="Bruna P."/>
            <person name="Nunez-Montero K."/>
            <person name="Contreras M.J."/>
            <person name="Leal K."/>
            <person name="Garcia M."/>
            <person name="Abanto M."/>
            <person name="Barrientos L."/>
        </authorList>
    </citation>
    <scope>NUCLEOTIDE SEQUENCE [LARGE SCALE GENOMIC DNA]</scope>
    <source>
        <strain evidence="2 3">Se16.17</strain>
    </source>
</reference>
<organism evidence="2 3">
    <name type="scientific">Paenarthrobacter nicotinovorans</name>
    <name type="common">Arthrobacter nicotinovorans</name>
    <dbReference type="NCBI Taxonomy" id="29320"/>
    <lineage>
        <taxon>Bacteria</taxon>
        <taxon>Bacillati</taxon>
        <taxon>Actinomycetota</taxon>
        <taxon>Actinomycetes</taxon>
        <taxon>Micrococcales</taxon>
        <taxon>Micrococcaceae</taxon>
        <taxon>Paenarthrobacter</taxon>
    </lineage>
</organism>
<dbReference type="Proteomes" id="UP001448614">
    <property type="component" value="Unassembled WGS sequence"/>
</dbReference>